<organism evidence="2">
    <name type="scientific">bioreactor metagenome</name>
    <dbReference type="NCBI Taxonomy" id="1076179"/>
    <lineage>
        <taxon>unclassified sequences</taxon>
        <taxon>metagenomes</taxon>
        <taxon>ecological metagenomes</taxon>
    </lineage>
</organism>
<evidence type="ECO:0000259" key="1">
    <source>
        <dbReference type="Pfam" id="PF13372"/>
    </source>
</evidence>
<dbReference type="Pfam" id="PF13372">
    <property type="entry name" value="Alginate_exp"/>
    <property type="match status" value="1"/>
</dbReference>
<dbReference type="SUPFAM" id="SSF56935">
    <property type="entry name" value="Porins"/>
    <property type="match status" value="1"/>
</dbReference>
<evidence type="ECO:0000313" key="2">
    <source>
        <dbReference type="EMBL" id="MPL89028.1"/>
    </source>
</evidence>
<feature type="domain" description="Alginate export" evidence="1">
    <location>
        <begin position="45"/>
        <end position="413"/>
    </location>
</feature>
<name>A0A644VCG9_9ZZZZ</name>
<proteinExistence type="predicted"/>
<gene>
    <name evidence="2" type="ORF">SDC9_35059</name>
</gene>
<reference evidence="2" key="1">
    <citation type="submission" date="2019-08" db="EMBL/GenBank/DDBJ databases">
        <authorList>
            <person name="Kucharzyk K."/>
            <person name="Murdoch R.W."/>
            <person name="Higgins S."/>
            <person name="Loffler F."/>
        </authorList>
    </citation>
    <scope>NUCLEOTIDE SEQUENCE</scope>
</reference>
<sequence length="446" mass="50216">MGLTVINAKTPKPQNMKRTIGTILILLALSVALPEISNAQFVLSGELRPRVEYRHGFKSPATEDMTAAAFISQRSRLNLAYKNEKMRIGFSLQDVRVWGDVTQLNLSDNSFSVHEAWGEYFITPTLSLRAGRMELVYDDARMLGNVDWAQQGRSHDIGLLKWEPASWKIHAGFAFNQDKEQLENRIYTVPGNYKSLQLLWINRKWDNLGLSFLFLNNGKQNTEENGEIVSYNTRFSQTFGGTGSWEQKPLTLSGSIYKQTGKDVPEVEIDALMYALSLKWSVTKTLSITPGLERLSGTSQKDAADPDFNENNSFNPFYGTNHKFNGNMDYYYVGNHINSVGLQNIFVKINYVKNRLSLGADVHLFSAAADIIDPENPAETLNKNLGQELDIYMGYKLADNVMLNAGYSQYFATESTIALKGGSKDETSNWIWASLTFKPQFLNTAK</sequence>
<dbReference type="Gene3D" id="2.40.160.100">
    <property type="match status" value="1"/>
</dbReference>
<dbReference type="AlphaFoldDB" id="A0A644VCG9"/>
<comment type="caution">
    <text evidence="2">The sequence shown here is derived from an EMBL/GenBank/DDBJ whole genome shotgun (WGS) entry which is preliminary data.</text>
</comment>
<protein>
    <recommendedName>
        <fullName evidence="1">Alginate export domain-containing protein</fullName>
    </recommendedName>
</protein>
<dbReference type="InterPro" id="IPR053728">
    <property type="entry name" value="Alginate_Permeability_Chnl"/>
</dbReference>
<dbReference type="EMBL" id="VSSQ01000271">
    <property type="protein sequence ID" value="MPL89028.1"/>
    <property type="molecule type" value="Genomic_DNA"/>
</dbReference>
<accession>A0A644VCG9</accession>
<dbReference type="InterPro" id="IPR025388">
    <property type="entry name" value="Alginate_export_dom"/>
</dbReference>